<evidence type="ECO:0000256" key="1">
    <source>
        <dbReference type="SAM" id="Phobius"/>
    </source>
</evidence>
<dbReference type="GO" id="GO:0097367">
    <property type="term" value="F:carbohydrate derivative binding"/>
    <property type="evidence" value="ECO:0007669"/>
    <property type="project" value="InterPro"/>
</dbReference>
<keyword evidence="1" id="KW-1133">Transmembrane helix</keyword>
<evidence type="ECO:0000313" key="2">
    <source>
        <dbReference type="EMBL" id="GAG75195.1"/>
    </source>
</evidence>
<dbReference type="Gene3D" id="3.40.50.10490">
    <property type="entry name" value="Glucose-6-phosphate isomerase like protein, domain 1"/>
    <property type="match status" value="1"/>
</dbReference>
<dbReference type="GO" id="GO:1901135">
    <property type="term" value="P:carbohydrate derivative metabolic process"/>
    <property type="evidence" value="ECO:0007669"/>
    <property type="project" value="InterPro"/>
</dbReference>
<dbReference type="InterPro" id="IPR046348">
    <property type="entry name" value="SIS_dom_sf"/>
</dbReference>
<feature type="transmembrane region" description="Helical" evidence="1">
    <location>
        <begin position="156"/>
        <end position="175"/>
    </location>
</feature>
<dbReference type="SUPFAM" id="SSF53697">
    <property type="entry name" value="SIS domain"/>
    <property type="match status" value="1"/>
</dbReference>
<name>X0ZZB5_9ZZZZ</name>
<evidence type="ECO:0008006" key="3">
    <source>
        <dbReference type="Google" id="ProtNLM"/>
    </source>
</evidence>
<protein>
    <recommendedName>
        <fullName evidence="3">SIS domain-containing protein</fullName>
    </recommendedName>
</protein>
<keyword evidence="1" id="KW-0472">Membrane</keyword>
<gene>
    <name evidence="2" type="ORF">S01H4_30608</name>
</gene>
<proteinExistence type="predicted"/>
<reference evidence="2" key="1">
    <citation type="journal article" date="2014" name="Front. Microbiol.">
        <title>High frequency of phylogenetically diverse reductive dehalogenase-homologous genes in deep subseafloor sedimentary metagenomes.</title>
        <authorList>
            <person name="Kawai M."/>
            <person name="Futagami T."/>
            <person name="Toyoda A."/>
            <person name="Takaki Y."/>
            <person name="Nishi S."/>
            <person name="Hori S."/>
            <person name="Arai W."/>
            <person name="Tsubouchi T."/>
            <person name="Morono Y."/>
            <person name="Uchiyama I."/>
            <person name="Ito T."/>
            <person name="Fujiyama A."/>
            <person name="Inagaki F."/>
            <person name="Takami H."/>
        </authorList>
    </citation>
    <scope>NUCLEOTIDE SEQUENCE</scope>
    <source>
        <strain evidence="2">Expedition CK06-06</strain>
    </source>
</reference>
<dbReference type="EMBL" id="BART01015815">
    <property type="protein sequence ID" value="GAG75195.1"/>
    <property type="molecule type" value="Genomic_DNA"/>
</dbReference>
<feature type="non-terminal residue" evidence="2">
    <location>
        <position position="218"/>
    </location>
</feature>
<comment type="caution">
    <text evidence="2">The sequence shown here is derived from an EMBL/GenBank/DDBJ whole genome shotgun (WGS) entry which is preliminary data.</text>
</comment>
<organism evidence="2">
    <name type="scientific">marine sediment metagenome</name>
    <dbReference type="NCBI Taxonomy" id="412755"/>
    <lineage>
        <taxon>unclassified sequences</taxon>
        <taxon>metagenomes</taxon>
        <taxon>ecological metagenomes</taxon>
    </lineage>
</organism>
<sequence length="218" mass="24449">MVDLNNVDQVRKVDTLNALAATQGYDQQFLDAYKDCMNLELPILDREIKNVVVIGTGGWSNVAASIVRSMFFHELTLHILSVLGYNIPAVVNKNSLIIVLSRFGNVEEVLSATQQSIDRGAYILSVMSGGSLVDMCRENNVPYMIMPMDDRMPRTLIAYSVLPIIIFMSRLGLMADKTEDINETIQLFRELRERYGVEVPVKQNLAKQIAGRVRGKIP</sequence>
<accession>X0ZZB5</accession>
<dbReference type="AlphaFoldDB" id="X0ZZB5"/>
<keyword evidence="1" id="KW-0812">Transmembrane</keyword>